<feature type="compositionally biased region" description="Basic and acidic residues" evidence="1">
    <location>
        <begin position="77"/>
        <end position="94"/>
    </location>
</feature>
<evidence type="ECO:0000256" key="1">
    <source>
        <dbReference type="SAM" id="MobiDB-lite"/>
    </source>
</evidence>
<gene>
    <name evidence="3" type="ORF">O181_086924</name>
</gene>
<organism evidence="3 4">
    <name type="scientific">Austropuccinia psidii MF-1</name>
    <dbReference type="NCBI Taxonomy" id="1389203"/>
    <lineage>
        <taxon>Eukaryota</taxon>
        <taxon>Fungi</taxon>
        <taxon>Dikarya</taxon>
        <taxon>Basidiomycota</taxon>
        <taxon>Pucciniomycotina</taxon>
        <taxon>Pucciniomycetes</taxon>
        <taxon>Pucciniales</taxon>
        <taxon>Sphaerophragmiaceae</taxon>
        <taxon>Austropuccinia</taxon>
    </lineage>
</organism>
<evidence type="ECO:0000256" key="2">
    <source>
        <dbReference type="SAM" id="SignalP"/>
    </source>
</evidence>
<feature type="signal peptide" evidence="2">
    <location>
        <begin position="1"/>
        <end position="20"/>
    </location>
</feature>
<dbReference type="Proteomes" id="UP000765509">
    <property type="component" value="Unassembled WGS sequence"/>
</dbReference>
<dbReference type="AlphaFoldDB" id="A0A9Q3INQ8"/>
<reference evidence="3" key="1">
    <citation type="submission" date="2021-03" db="EMBL/GenBank/DDBJ databases">
        <title>Draft genome sequence of rust myrtle Austropuccinia psidii MF-1, a brazilian biotype.</title>
        <authorList>
            <person name="Quecine M.C."/>
            <person name="Pachon D.M.R."/>
            <person name="Bonatelli M.L."/>
            <person name="Correr F.H."/>
            <person name="Franceschini L.M."/>
            <person name="Leite T.F."/>
            <person name="Margarido G.R.A."/>
            <person name="Almeida C.A."/>
            <person name="Ferrarezi J.A."/>
            <person name="Labate C.A."/>
        </authorList>
    </citation>
    <scope>NUCLEOTIDE SEQUENCE</scope>
    <source>
        <strain evidence="3">MF-1</strain>
    </source>
</reference>
<comment type="caution">
    <text evidence="3">The sequence shown here is derived from an EMBL/GenBank/DDBJ whole genome shotgun (WGS) entry which is preliminary data.</text>
</comment>
<sequence>CSQSIIKLLFLILLIIPVQKGPPAKNKRLKRNIAVLPPTARAPLYCTPSVYKLSKHLERGPQMERAAPPRRGGPRSRLGDSGDEKGEKSVEKEEAVEIEVVADLEGAPESSEAPNIALFNGNLVSKDEPNLPKMMEQMTQLMGNFTKAVSTRDNSRAPEFTNTSMKAPDCFDGTHAHKLRGFIQSHQLIFHNDPKNFFPYRKKVLHSTSILTGRA</sequence>
<feature type="non-terminal residue" evidence="3">
    <location>
        <position position="1"/>
    </location>
</feature>
<keyword evidence="4" id="KW-1185">Reference proteome</keyword>
<proteinExistence type="predicted"/>
<evidence type="ECO:0000313" key="4">
    <source>
        <dbReference type="Proteomes" id="UP000765509"/>
    </source>
</evidence>
<feature type="region of interest" description="Disordered" evidence="1">
    <location>
        <begin position="56"/>
        <end position="94"/>
    </location>
</feature>
<feature type="chain" id="PRO_5040273725" evidence="2">
    <location>
        <begin position="21"/>
        <end position="215"/>
    </location>
</feature>
<protein>
    <submittedName>
        <fullName evidence="3">Uncharacterized protein</fullName>
    </submittedName>
</protein>
<name>A0A9Q3INQ8_9BASI</name>
<keyword evidence="2" id="KW-0732">Signal</keyword>
<accession>A0A9Q3INQ8</accession>
<evidence type="ECO:0000313" key="3">
    <source>
        <dbReference type="EMBL" id="MBW0547209.1"/>
    </source>
</evidence>
<dbReference type="EMBL" id="AVOT02052272">
    <property type="protein sequence ID" value="MBW0547209.1"/>
    <property type="molecule type" value="Genomic_DNA"/>
</dbReference>